<protein>
    <submittedName>
        <fullName evidence="2">Nonstructural protein NS4</fullName>
    </submittedName>
</protein>
<organism evidence="2">
    <name type="scientific">Palyam virus</name>
    <dbReference type="NCBI Taxonomy" id="40059"/>
    <lineage>
        <taxon>Viruses</taxon>
        <taxon>Riboviria</taxon>
        <taxon>Orthornavirae</taxon>
        <taxon>Duplornaviricota</taxon>
        <taxon>Resentoviricetes</taxon>
        <taxon>Reovirales</taxon>
        <taxon>Sedoreoviridae</taxon>
        <taxon>Orbivirus</taxon>
        <taxon>Orbivirus palyamense</taxon>
    </lineage>
</organism>
<dbReference type="KEGG" id="vg:13161050"/>
<dbReference type="RefSeq" id="YP_006491214.1">
    <property type="nucleotide sequence ID" value="NC_005992.1"/>
</dbReference>
<keyword evidence="1" id="KW-0175">Coiled coil</keyword>
<gene>
    <name evidence="2" type="primary">NS4</name>
</gene>
<evidence type="ECO:0000313" key="2">
    <source>
        <dbReference type="EMBL" id="QWE80468.1"/>
    </source>
</evidence>
<dbReference type="EMBL" id="MW809637">
    <property type="protein sequence ID" value="QWE80468.1"/>
    <property type="molecule type" value="Genomic_RNA"/>
</dbReference>
<name>A0A8E8PIJ7_9REOV</name>
<feature type="coiled-coil region" evidence="1">
    <location>
        <begin position="6"/>
        <end position="79"/>
    </location>
</feature>
<accession>A0A8E8PIJ7</accession>
<sequence>MEKMRMDKINELAVEAERINKREEMKVQIAQQRLRAEILLLQLRWGNTQTVMEALENQIKVLQEQEQRLEEECSFSRQVFQKR</sequence>
<proteinExistence type="predicted"/>
<reference evidence="2" key="1">
    <citation type="submission" date="2021-03" db="EMBL/GenBank/DDBJ databases">
        <title>New orbiviruses detected in biting midges and mosquitoes from the Zambezi region, Namibia.</title>
        <authorList>
            <person name="Guggemos H.D."/>
            <person name="Fendt M."/>
            <person name="Hermanns K."/>
            <person name="Hieke C."/>
            <person name="Heyde V."/>
            <person name="Mfune J.K.E."/>
            <person name="Borgemeister C."/>
            <person name="Junglen S."/>
        </authorList>
    </citation>
    <scope>NUCLEOTIDE SEQUENCE</scope>
    <source>
        <strain evidence="2">CP279-NA-2018</strain>
    </source>
</reference>
<evidence type="ECO:0000256" key="1">
    <source>
        <dbReference type="SAM" id="Coils"/>
    </source>
</evidence>